<evidence type="ECO:0000256" key="2">
    <source>
        <dbReference type="ARBA" id="ARBA00004613"/>
    </source>
</evidence>
<dbReference type="KEGG" id="gsh:117363693"/>
<dbReference type="PANTHER" id="PTHR15356">
    <property type="entry name" value="NEUROTENSIN/NEUROMEDIN N"/>
    <property type="match status" value="1"/>
</dbReference>
<evidence type="ECO:0000313" key="13">
    <source>
        <dbReference type="Proteomes" id="UP000515159"/>
    </source>
</evidence>
<dbReference type="OrthoDB" id="9929102at2759"/>
<evidence type="ECO:0000256" key="12">
    <source>
        <dbReference type="SAM" id="Coils"/>
    </source>
</evidence>
<evidence type="ECO:0000256" key="7">
    <source>
        <dbReference type="ARBA" id="ARBA00022729"/>
    </source>
</evidence>
<evidence type="ECO:0000256" key="4">
    <source>
        <dbReference type="ARBA" id="ARBA00016213"/>
    </source>
</evidence>
<proteinExistence type="inferred from homology"/>
<keyword evidence="12" id="KW-0175">Coiled coil</keyword>
<keyword evidence="9" id="KW-0968">Cytoplasmic vesicle</keyword>
<feature type="coiled-coil region" evidence="12">
    <location>
        <begin position="6"/>
        <end position="35"/>
    </location>
</feature>
<evidence type="ECO:0000256" key="9">
    <source>
        <dbReference type="ARBA" id="ARBA00023329"/>
    </source>
</evidence>
<evidence type="ECO:0000256" key="8">
    <source>
        <dbReference type="ARBA" id="ARBA00022858"/>
    </source>
</evidence>
<evidence type="ECO:0000256" key="5">
    <source>
        <dbReference type="ARBA" id="ARBA00022525"/>
    </source>
</evidence>
<evidence type="ECO:0000256" key="10">
    <source>
        <dbReference type="ARBA" id="ARBA00025449"/>
    </source>
</evidence>
<dbReference type="GO" id="GO:0097746">
    <property type="term" value="P:blood vessel diameter maintenance"/>
    <property type="evidence" value="ECO:0007669"/>
    <property type="project" value="UniProtKB-KW"/>
</dbReference>
<keyword evidence="13" id="KW-1185">Reference proteome</keyword>
<dbReference type="AlphaFoldDB" id="A0A6P8RQM5"/>
<dbReference type="CTD" id="4922"/>
<dbReference type="GO" id="GO:0005184">
    <property type="term" value="F:neuropeptide hormone activity"/>
    <property type="evidence" value="ECO:0007669"/>
    <property type="project" value="InterPro"/>
</dbReference>
<evidence type="ECO:0000256" key="11">
    <source>
        <dbReference type="ARBA" id="ARBA00046937"/>
    </source>
</evidence>
<sequence>MRKEFMDSLQQKTNEKRAKIDLTNSEEELKALEADLLSNAYSSKVNKARLPYWKMALLHVCSLINNLNGPAEETGEASDEEQALRKLFPASVDGFNLEAMLTTYQLQKICHGRTFQHWELPQQDLPEPGSANREKDDVIKRKIPYILKRQTHITKARRPYILKRSAYY</sequence>
<reference evidence="14" key="1">
    <citation type="submission" date="2025-08" db="UniProtKB">
        <authorList>
            <consortium name="RefSeq"/>
        </authorList>
    </citation>
    <scope>IDENTIFICATION</scope>
</reference>
<comment type="function">
    <text evidence="10">Neurotensin may play an endocrine or paracrine role in the regulation of fat metabolism. It causes contraction of smooth muscle.</text>
</comment>
<dbReference type="GeneID" id="117363693"/>
<dbReference type="InParanoid" id="A0A6P8RQM5"/>
<dbReference type="Proteomes" id="UP000515159">
    <property type="component" value="Chromosome 7"/>
</dbReference>
<dbReference type="RefSeq" id="XP_033807714.1">
    <property type="nucleotide sequence ID" value="XM_033951823.1"/>
</dbReference>
<dbReference type="PANTHER" id="PTHR15356:SF0">
    <property type="entry name" value="NEUROTENSIN_NEUROMEDIN N"/>
    <property type="match status" value="1"/>
</dbReference>
<evidence type="ECO:0000256" key="3">
    <source>
        <dbReference type="ARBA" id="ARBA00009827"/>
    </source>
</evidence>
<dbReference type="GO" id="GO:0005576">
    <property type="term" value="C:extracellular region"/>
    <property type="evidence" value="ECO:0007669"/>
    <property type="project" value="UniProtKB-SubCell"/>
</dbReference>
<keyword evidence="7" id="KW-0732">Signal</keyword>
<keyword evidence="8" id="KW-0838">Vasoactive</keyword>
<evidence type="ECO:0000313" key="14">
    <source>
        <dbReference type="RefSeq" id="XP_033807714.1"/>
    </source>
</evidence>
<organism evidence="13 14">
    <name type="scientific">Geotrypetes seraphini</name>
    <name type="common">Gaboon caecilian</name>
    <name type="synonym">Caecilia seraphini</name>
    <dbReference type="NCBI Taxonomy" id="260995"/>
    <lineage>
        <taxon>Eukaryota</taxon>
        <taxon>Metazoa</taxon>
        <taxon>Chordata</taxon>
        <taxon>Craniata</taxon>
        <taxon>Vertebrata</taxon>
        <taxon>Euteleostomi</taxon>
        <taxon>Amphibia</taxon>
        <taxon>Gymnophiona</taxon>
        <taxon>Geotrypetes</taxon>
    </lineage>
</organism>
<evidence type="ECO:0000256" key="6">
    <source>
        <dbReference type="ARBA" id="ARBA00022685"/>
    </source>
</evidence>
<comment type="subcellular location">
    <subcellularLocation>
        <location evidence="1">Cytoplasmic vesicle</location>
        <location evidence="1">Secretory vesicle</location>
    </subcellularLocation>
    <subcellularLocation>
        <location evidence="2">Secreted</location>
    </subcellularLocation>
</comment>
<dbReference type="PRINTS" id="PR01668">
    <property type="entry name" value="NEUROTENSIN"/>
</dbReference>
<comment type="subunit">
    <text evidence="11">Interacts with NTSR1. Interacts with SORT1. Interacts with SORL1.</text>
</comment>
<name>A0A6P8RQM5_GEOSA</name>
<gene>
    <name evidence="14" type="primary">NTS</name>
</gene>
<dbReference type="Pfam" id="PF07421">
    <property type="entry name" value="Pro-NT_NN"/>
    <property type="match status" value="1"/>
</dbReference>
<evidence type="ECO:0000256" key="1">
    <source>
        <dbReference type="ARBA" id="ARBA00004398"/>
    </source>
</evidence>
<keyword evidence="5" id="KW-0964">Secreted</keyword>
<dbReference type="InterPro" id="IPR008055">
    <property type="entry name" value="NeurotensiN"/>
</dbReference>
<dbReference type="FunCoup" id="A0A6P8RQM5">
    <property type="interactions" value="342"/>
</dbReference>
<accession>A0A6P8RQM5</accession>
<keyword evidence="6" id="KW-0165">Cleavage on pair of basic residues</keyword>
<dbReference type="GO" id="GO:0030133">
    <property type="term" value="C:transport vesicle"/>
    <property type="evidence" value="ECO:0007669"/>
    <property type="project" value="UniProtKB-SubCell"/>
</dbReference>
<comment type="similarity">
    <text evidence="3">Belongs to the neurotensin family.</text>
</comment>
<protein>
    <recommendedName>
        <fullName evidence="4">Neurotensin/neuromedin N</fullName>
    </recommendedName>
</protein>